<dbReference type="Proteomes" id="UP000604046">
    <property type="component" value="Unassembled WGS sequence"/>
</dbReference>
<gene>
    <name evidence="4" type="ORF">SNAT2548_LOCUS27790</name>
</gene>
<comment type="caution">
    <text evidence="4">The sequence shown here is derived from an EMBL/GenBank/DDBJ whole genome shotgun (WGS) entry which is preliminary data.</text>
</comment>
<feature type="compositionally biased region" description="Polar residues" evidence="2">
    <location>
        <begin position="113"/>
        <end position="125"/>
    </location>
</feature>
<keyword evidence="5" id="KW-1185">Reference proteome</keyword>
<dbReference type="GO" id="GO:0003723">
    <property type="term" value="F:RNA binding"/>
    <property type="evidence" value="ECO:0007669"/>
    <property type="project" value="UniProtKB-UniRule"/>
</dbReference>
<accession>A0A812SXI1</accession>
<evidence type="ECO:0000313" key="5">
    <source>
        <dbReference type="Proteomes" id="UP000604046"/>
    </source>
</evidence>
<dbReference type="Gene3D" id="3.30.1370.10">
    <property type="entry name" value="K Homology domain, type 1"/>
    <property type="match status" value="1"/>
</dbReference>
<organism evidence="4 5">
    <name type="scientific">Symbiodinium natans</name>
    <dbReference type="NCBI Taxonomy" id="878477"/>
    <lineage>
        <taxon>Eukaryota</taxon>
        <taxon>Sar</taxon>
        <taxon>Alveolata</taxon>
        <taxon>Dinophyceae</taxon>
        <taxon>Suessiales</taxon>
        <taxon>Symbiodiniaceae</taxon>
        <taxon>Symbiodinium</taxon>
    </lineage>
</organism>
<evidence type="ECO:0000313" key="4">
    <source>
        <dbReference type="EMBL" id="CAE7496157.1"/>
    </source>
</evidence>
<dbReference type="InterPro" id="IPR004087">
    <property type="entry name" value="KH_dom"/>
</dbReference>
<sequence length="620" mass="68298">MKAQVSIVGGPLLCMSSVTPSSLATCLEPEFCQTPWNHEHPDVEVAAAYYVSCRNRRCRSRGNPIYLCPRCADDRFNRRCPWCRAFLPENALHPEDNFSIGFSHSKYTHSSGHHFSNSRFSSQHAQHPGFLGKGSQGIQEQSEQGPGRHDPRLGSAGVLGKGCKADSCQARVGKRTPGLGKGAQPRVVRKEVAVDPGSIGLVIGRGGETIQKLKHFPGIALVKVNAENRDAPFAGRISEKSVVVVEGASEEAVDAVIQEVQRLVNRYRVGCHRGNDHPRFILIDACSDAKLQMQSVTETFVDLRAFKPRDYFALCPATRPSASSFGRDPQLEELTKHLSKLEVGQAGTQNRAVLQLGALFFAGLREHRGKQWTTEELRGELAELKFQAQFSKYLKTEFSDRFVMPCLRDLGATSPCEVESGMVIRLTLERSQGTPHSGVWPDALVVSHFGSVDADTTSTPGLSIQGRTGRLLYSDTCFAQHRRPAIAFRLAVTSEKVCEHLREQIAGAIARMPSKMEENLGRDISLSVGEDTVRYVVKGYKKVEKEICSVKGYQLVFQKIQMWDEELNYDNHNGPICASELQVISEALDAALNRNDAGENSDTRFGVEGSGLGSFVPRTI</sequence>
<name>A0A812SXI1_9DINO</name>
<dbReference type="PROSITE" id="PS50084">
    <property type="entry name" value="KH_TYPE_1"/>
    <property type="match status" value="1"/>
</dbReference>
<evidence type="ECO:0000256" key="2">
    <source>
        <dbReference type="SAM" id="MobiDB-lite"/>
    </source>
</evidence>
<dbReference type="AlphaFoldDB" id="A0A812SXI1"/>
<evidence type="ECO:0000256" key="1">
    <source>
        <dbReference type="PROSITE-ProRule" id="PRU00117"/>
    </source>
</evidence>
<feature type="compositionally biased region" description="Low complexity" evidence="2">
    <location>
        <begin position="136"/>
        <end position="145"/>
    </location>
</feature>
<proteinExistence type="predicted"/>
<dbReference type="Pfam" id="PF00013">
    <property type="entry name" value="KH_1"/>
    <property type="match status" value="1"/>
</dbReference>
<feature type="domain" description="K Homology" evidence="3">
    <location>
        <begin position="186"/>
        <end position="265"/>
    </location>
</feature>
<evidence type="ECO:0000259" key="3">
    <source>
        <dbReference type="SMART" id="SM00322"/>
    </source>
</evidence>
<reference evidence="4" key="1">
    <citation type="submission" date="2021-02" db="EMBL/GenBank/DDBJ databases">
        <authorList>
            <person name="Dougan E. K."/>
            <person name="Rhodes N."/>
            <person name="Thang M."/>
            <person name="Chan C."/>
        </authorList>
    </citation>
    <scope>NUCLEOTIDE SEQUENCE</scope>
</reference>
<dbReference type="SMART" id="SM00322">
    <property type="entry name" value="KH"/>
    <property type="match status" value="1"/>
</dbReference>
<dbReference type="EMBL" id="CAJNDS010002490">
    <property type="protein sequence ID" value="CAE7496157.1"/>
    <property type="molecule type" value="Genomic_DNA"/>
</dbReference>
<dbReference type="SUPFAM" id="SSF54791">
    <property type="entry name" value="Eukaryotic type KH-domain (KH-domain type I)"/>
    <property type="match status" value="1"/>
</dbReference>
<dbReference type="InterPro" id="IPR004088">
    <property type="entry name" value="KH_dom_type_1"/>
</dbReference>
<feature type="region of interest" description="Disordered" evidence="2">
    <location>
        <begin position="113"/>
        <end position="156"/>
    </location>
</feature>
<keyword evidence="1" id="KW-0694">RNA-binding</keyword>
<protein>
    <recommendedName>
        <fullName evidence="3">K Homology domain-containing protein</fullName>
    </recommendedName>
</protein>
<dbReference type="InterPro" id="IPR036612">
    <property type="entry name" value="KH_dom_type_1_sf"/>
</dbReference>